<feature type="region of interest" description="Disordered" evidence="1">
    <location>
        <begin position="1"/>
        <end position="22"/>
    </location>
</feature>
<evidence type="ECO:0000313" key="2">
    <source>
        <dbReference type="EMBL" id="GBE62143.1"/>
    </source>
</evidence>
<evidence type="ECO:0000256" key="1">
    <source>
        <dbReference type="SAM" id="MobiDB-lite"/>
    </source>
</evidence>
<name>A0A2H6KGM0_9APIC</name>
<dbReference type="Proteomes" id="UP000236319">
    <property type="component" value="Unassembled WGS sequence"/>
</dbReference>
<dbReference type="EMBL" id="BDSA01000004">
    <property type="protein sequence ID" value="GBE62143.1"/>
    <property type="molecule type" value="Genomic_DNA"/>
</dbReference>
<sequence length="233" mass="25290">MTGRMARLKKETREGQSATLTNGAAGSPVSNLVNWRIVNLHNALTYCLRLRRSVVNVGGVVGLLDLKDGDDVLDNHDLGFLHNLLLNDNLRHLDLLLDVLDLGDLDDFVLVHNAGHVLELLDDDLLLHVHRLVLDNGHIDVNVLVDVLNFRDLDDLLLDNLLLNLDDLGLHIMSRHAFEANLSDRLQHLVVTDVDVGNGAGADTGVNENATVGLNGVPGGFDGNVAARAAVEK</sequence>
<dbReference type="GeneID" id="39875913"/>
<comment type="caution">
    <text evidence="2">The sequence shown here is derived from an EMBL/GenBank/DDBJ whole genome shotgun (WGS) entry which is preliminary data.</text>
</comment>
<dbReference type="AlphaFoldDB" id="A0A2H6KGM0"/>
<reference evidence="2 3" key="1">
    <citation type="journal article" date="2017" name="BMC Genomics">
        <title>Whole-genome assembly of Babesia ovata and comparative genomics between closely related pathogens.</title>
        <authorList>
            <person name="Yamagishi J."/>
            <person name="Asada M."/>
            <person name="Hakimi H."/>
            <person name="Tanaka T.Q."/>
            <person name="Sugimoto C."/>
            <person name="Kawazu S."/>
        </authorList>
    </citation>
    <scope>NUCLEOTIDE SEQUENCE [LARGE SCALE GENOMIC DNA]</scope>
    <source>
        <strain evidence="2 3">Miyake</strain>
    </source>
</reference>
<proteinExistence type="predicted"/>
<protein>
    <submittedName>
        <fullName evidence="2">Uncharacterized protein</fullName>
    </submittedName>
</protein>
<evidence type="ECO:0000313" key="3">
    <source>
        <dbReference type="Proteomes" id="UP000236319"/>
    </source>
</evidence>
<gene>
    <name evidence="2" type="ORF">BOVATA_036360</name>
</gene>
<dbReference type="VEuPathDB" id="PiroplasmaDB:BOVATA_036360"/>
<dbReference type="RefSeq" id="XP_028868386.1">
    <property type="nucleotide sequence ID" value="XM_029012553.1"/>
</dbReference>
<keyword evidence="3" id="KW-1185">Reference proteome</keyword>
<organism evidence="2 3">
    <name type="scientific">Babesia ovata</name>
    <dbReference type="NCBI Taxonomy" id="189622"/>
    <lineage>
        <taxon>Eukaryota</taxon>
        <taxon>Sar</taxon>
        <taxon>Alveolata</taxon>
        <taxon>Apicomplexa</taxon>
        <taxon>Aconoidasida</taxon>
        <taxon>Piroplasmida</taxon>
        <taxon>Babesiidae</taxon>
        <taxon>Babesia</taxon>
    </lineage>
</organism>
<accession>A0A2H6KGM0</accession>